<dbReference type="GO" id="GO:0000272">
    <property type="term" value="P:polysaccharide catabolic process"/>
    <property type="evidence" value="ECO:0007669"/>
    <property type="project" value="InterPro"/>
</dbReference>
<dbReference type="SUPFAM" id="SSF49384">
    <property type="entry name" value="Carbohydrate-binding domain"/>
    <property type="match status" value="1"/>
</dbReference>
<keyword evidence="4" id="KW-1185">Reference proteome</keyword>
<evidence type="ECO:0000259" key="1">
    <source>
        <dbReference type="Pfam" id="PF00963"/>
    </source>
</evidence>
<dbReference type="InterPro" id="IPR008965">
    <property type="entry name" value="CBM2/CBM3_carb-bd_dom_sf"/>
</dbReference>
<feature type="domain" description="DUF5648" evidence="2">
    <location>
        <begin position="175"/>
        <end position="321"/>
    </location>
</feature>
<dbReference type="KEGG" id="scs:Sta7437_1943"/>
<dbReference type="Proteomes" id="UP000010473">
    <property type="component" value="Chromosome"/>
</dbReference>
<dbReference type="OrthoDB" id="437683at2"/>
<sequence length="333" mass="36315">MNTPANTNNLQLSISDTLIGGLGELVTVPISINDVTGLQSLTLTLNYDTNLLDLIDPNPNTDNNEAVKRTGIAANWKLISGEGTNPNTELPNPIVNVNDGTGEVTISLINPGAVPTKGSGNILTIDFTISSNAVANSSSIIDLKTAKLGINNQEINLGDSDLDDGKITRSKGSAVYRFYNTNLGVHFYTTSEVEKQFVLDELPQYRFEGASYTSAAEPSAGADPLTGAKSVYRFYNNNTGVHLYTSSEAEKDFIQNELGAIYRFENTAYYAYNNPTDGTIPIYRFYNTNLDVHFFTPSAVEKDFVIDNLPQYRQEGIGGVAFYAYEYIPDSSM</sequence>
<name>K9XV07_STAC7</name>
<dbReference type="RefSeq" id="WP_015193168.1">
    <property type="nucleotide sequence ID" value="NC_019748.1"/>
</dbReference>
<protein>
    <submittedName>
        <fullName evidence="3">Cellulosome anchoring protein cohesin region</fullName>
    </submittedName>
</protein>
<organism evidence="3 4">
    <name type="scientific">Stanieria cyanosphaera (strain ATCC 29371 / PCC 7437)</name>
    <dbReference type="NCBI Taxonomy" id="111780"/>
    <lineage>
        <taxon>Bacteria</taxon>
        <taxon>Bacillati</taxon>
        <taxon>Cyanobacteriota</taxon>
        <taxon>Cyanophyceae</taxon>
        <taxon>Pleurocapsales</taxon>
        <taxon>Dermocarpellaceae</taxon>
        <taxon>Stanieria</taxon>
    </lineage>
</organism>
<dbReference type="HOGENOM" id="CLU_833961_0_0_3"/>
<proteinExistence type="predicted"/>
<dbReference type="EMBL" id="CP003653">
    <property type="protein sequence ID" value="AFZ35497.1"/>
    <property type="molecule type" value="Genomic_DNA"/>
</dbReference>
<feature type="domain" description="Cohesin" evidence="1">
    <location>
        <begin position="22"/>
        <end position="152"/>
    </location>
</feature>
<dbReference type="InterPro" id="IPR002102">
    <property type="entry name" value="Cohesin_dom"/>
</dbReference>
<gene>
    <name evidence="3" type="ordered locus">Sta7437_1943</name>
</gene>
<dbReference type="CDD" id="cd08547">
    <property type="entry name" value="Type_II_cohesin"/>
    <property type="match status" value="1"/>
</dbReference>
<evidence type="ECO:0000259" key="2">
    <source>
        <dbReference type="Pfam" id="PF18885"/>
    </source>
</evidence>
<dbReference type="Gene3D" id="2.60.40.680">
    <property type="match status" value="1"/>
</dbReference>
<evidence type="ECO:0000313" key="4">
    <source>
        <dbReference type="Proteomes" id="UP000010473"/>
    </source>
</evidence>
<dbReference type="Pfam" id="PF00963">
    <property type="entry name" value="Cohesin"/>
    <property type="match status" value="1"/>
</dbReference>
<dbReference type="AlphaFoldDB" id="K9XV07"/>
<evidence type="ECO:0000313" key="3">
    <source>
        <dbReference type="EMBL" id="AFZ35497.1"/>
    </source>
</evidence>
<dbReference type="eggNOG" id="COG2931">
    <property type="taxonomic scope" value="Bacteria"/>
</dbReference>
<accession>K9XV07</accession>
<dbReference type="Pfam" id="PF18885">
    <property type="entry name" value="DUF5648"/>
    <property type="match status" value="1"/>
</dbReference>
<reference evidence="4" key="1">
    <citation type="journal article" date="2013" name="Proc. Natl. Acad. Sci. U.S.A.">
        <title>Improving the coverage of the cyanobacterial phylum using diversity-driven genome sequencing.</title>
        <authorList>
            <person name="Shih P.M."/>
            <person name="Wu D."/>
            <person name="Latifi A."/>
            <person name="Axen S.D."/>
            <person name="Fewer D.P."/>
            <person name="Talla E."/>
            <person name="Calteau A."/>
            <person name="Cai F."/>
            <person name="Tandeau de Marsac N."/>
            <person name="Rippka R."/>
            <person name="Herdman M."/>
            <person name="Sivonen K."/>
            <person name="Coursin T."/>
            <person name="Laurent T."/>
            <person name="Goodwin L."/>
            <person name="Nolan M."/>
            <person name="Davenport K.W."/>
            <person name="Han C.S."/>
            <person name="Rubin E.M."/>
            <person name="Eisen J.A."/>
            <person name="Woyke T."/>
            <person name="Gugger M."/>
            <person name="Kerfeld C.A."/>
        </authorList>
    </citation>
    <scope>NUCLEOTIDE SEQUENCE [LARGE SCALE GENOMIC DNA]</scope>
    <source>
        <strain evidence="4">ATCC 29371 / PCC 7437</strain>
    </source>
</reference>
<dbReference type="GO" id="GO:0030246">
    <property type="term" value="F:carbohydrate binding"/>
    <property type="evidence" value="ECO:0007669"/>
    <property type="project" value="InterPro"/>
</dbReference>
<dbReference type="InterPro" id="IPR043708">
    <property type="entry name" value="DUF5648"/>
</dbReference>